<protein>
    <submittedName>
        <fullName evidence="2">Putative DNA-binding domain-containing protein</fullName>
    </submittedName>
</protein>
<keyword evidence="2" id="KW-0238">DNA-binding</keyword>
<dbReference type="Gene3D" id="3.30.950.30">
    <property type="entry name" value="Schlafen, AAA domain"/>
    <property type="match status" value="1"/>
</dbReference>
<organism evidence="2 3">
    <name type="scientific">Sphingobacterium nematocida</name>
    <dbReference type="NCBI Taxonomy" id="1513896"/>
    <lineage>
        <taxon>Bacteria</taxon>
        <taxon>Pseudomonadati</taxon>
        <taxon>Bacteroidota</taxon>
        <taxon>Sphingobacteriia</taxon>
        <taxon>Sphingobacteriales</taxon>
        <taxon>Sphingobacteriaceae</taxon>
        <taxon>Sphingobacterium</taxon>
    </lineage>
</organism>
<gene>
    <name evidence="2" type="ORF">SAMN05660841_00347</name>
</gene>
<evidence type="ECO:0000313" key="3">
    <source>
        <dbReference type="Proteomes" id="UP000190150"/>
    </source>
</evidence>
<evidence type="ECO:0000259" key="1">
    <source>
        <dbReference type="Pfam" id="PF04326"/>
    </source>
</evidence>
<dbReference type="InterPro" id="IPR038461">
    <property type="entry name" value="Schlafen_AlbA_2_dom_sf"/>
</dbReference>
<sequence length="349" mass="39520">MNSQDFRTQILMKKPRYAKSRIPLIDILANKGQSKSEYAQFGPIYELFIYSFVLGLKRKSFLPLPGNNLTKDFVEIAKWKGGSSLVDFLLMTVLIHTDELGFTWNELEDMQEKDLDKAVSQIISFLEGYANGGLEYLQELYNTNQLINSPYLFVDLLAENSTLKEVLDEDNISLESQEATEDTIVNTKKLIEGGESPNVEFKSTLRVNMHTIQADDKMELSCIKTIAGYMNTKPGTLLIGVSDQKEILGLEKDLASFGNKPDPMDEFQKHLDNLIESYLGNSAYSLITLTFPEIDAKKICRLDVQFSKKGPVYAKNKSKKIEEFYIRRAASTVALNASEMIGYIENHWG</sequence>
<dbReference type="GO" id="GO:0003677">
    <property type="term" value="F:DNA binding"/>
    <property type="evidence" value="ECO:0007669"/>
    <property type="project" value="UniProtKB-KW"/>
</dbReference>
<dbReference type="RefSeq" id="WP_079640696.1">
    <property type="nucleotide sequence ID" value="NZ_FUZF01000001.1"/>
</dbReference>
<dbReference type="InterPro" id="IPR007421">
    <property type="entry name" value="Schlafen_AlbA_2_dom"/>
</dbReference>
<dbReference type="EMBL" id="FUZF01000001">
    <property type="protein sequence ID" value="SKB40726.1"/>
    <property type="molecule type" value="Genomic_DNA"/>
</dbReference>
<dbReference type="AlphaFoldDB" id="A0A1T5B0I2"/>
<keyword evidence="3" id="KW-1185">Reference proteome</keyword>
<name>A0A1T5B0I2_9SPHI</name>
<dbReference type="Pfam" id="PF04326">
    <property type="entry name" value="SLFN_AlbA_2"/>
    <property type="match status" value="1"/>
</dbReference>
<reference evidence="3" key="1">
    <citation type="submission" date="2017-02" db="EMBL/GenBank/DDBJ databases">
        <authorList>
            <person name="Varghese N."/>
            <person name="Submissions S."/>
        </authorList>
    </citation>
    <scope>NUCLEOTIDE SEQUENCE [LARGE SCALE GENOMIC DNA]</scope>
    <source>
        <strain evidence="3">DSM 24091</strain>
    </source>
</reference>
<dbReference type="Proteomes" id="UP000190150">
    <property type="component" value="Unassembled WGS sequence"/>
</dbReference>
<evidence type="ECO:0000313" key="2">
    <source>
        <dbReference type="EMBL" id="SKB40726.1"/>
    </source>
</evidence>
<proteinExistence type="predicted"/>
<accession>A0A1T5B0I2</accession>
<feature type="domain" description="Schlafen AlbA-2" evidence="1">
    <location>
        <begin position="195"/>
        <end position="335"/>
    </location>
</feature>
<dbReference type="STRING" id="1513896.SAMN05660841_00347"/>
<dbReference type="OrthoDB" id="9807907at2"/>